<gene>
    <name evidence="1" type="ORF">ODALV1_LOCUS3622</name>
</gene>
<accession>A0ABP1PTH5</accession>
<dbReference type="Proteomes" id="UP001642540">
    <property type="component" value="Unassembled WGS sequence"/>
</dbReference>
<dbReference type="EMBL" id="CAXLJM020000012">
    <property type="protein sequence ID" value="CAL8076878.1"/>
    <property type="molecule type" value="Genomic_DNA"/>
</dbReference>
<name>A0ABP1PTH5_9HEXA</name>
<keyword evidence="2" id="KW-1185">Reference proteome</keyword>
<evidence type="ECO:0000313" key="1">
    <source>
        <dbReference type="EMBL" id="CAL8076878.1"/>
    </source>
</evidence>
<protein>
    <submittedName>
        <fullName evidence="1">Uncharacterized protein</fullName>
    </submittedName>
</protein>
<proteinExistence type="predicted"/>
<evidence type="ECO:0000313" key="2">
    <source>
        <dbReference type="Proteomes" id="UP001642540"/>
    </source>
</evidence>
<reference evidence="1 2" key="1">
    <citation type="submission" date="2024-08" db="EMBL/GenBank/DDBJ databases">
        <authorList>
            <person name="Cucini C."/>
            <person name="Frati F."/>
        </authorList>
    </citation>
    <scope>NUCLEOTIDE SEQUENCE [LARGE SCALE GENOMIC DNA]</scope>
</reference>
<sequence>MDKVNKKSFGKVRMSADTDEQCGYAQQLVMVIRDRKENPRTAPDPKLFYTTQKPVPIIATTNRRQEEVSTPKPLIYIQSSTTVRST</sequence>
<comment type="caution">
    <text evidence="1">The sequence shown here is derived from an EMBL/GenBank/DDBJ whole genome shotgun (WGS) entry which is preliminary data.</text>
</comment>
<organism evidence="1 2">
    <name type="scientific">Orchesella dallaii</name>
    <dbReference type="NCBI Taxonomy" id="48710"/>
    <lineage>
        <taxon>Eukaryota</taxon>
        <taxon>Metazoa</taxon>
        <taxon>Ecdysozoa</taxon>
        <taxon>Arthropoda</taxon>
        <taxon>Hexapoda</taxon>
        <taxon>Collembola</taxon>
        <taxon>Entomobryomorpha</taxon>
        <taxon>Entomobryoidea</taxon>
        <taxon>Orchesellidae</taxon>
        <taxon>Orchesellinae</taxon>
        <taxon>Orchesella</taxon>
    </lineage>
</organism>